<dbReference type="SUPFAM" id="SSF56935">
    <property type="entry name" value="Porins"/>
    <property type="match status" value="1"/>
</dbReference>
<dbReference type="Proteomes" id="UP000445696">
    <property type="component" value="Unassembled WGS sequence"/>
</dbReference>
<dbReference type="EMBL" id="WTVA01000015">
    <property type="protein sequence ID" value="MZR23918.1"/>
    <property type="molecule type" value="Genomic_DNA"/>
</dbReference>
<dbReference type="Gene3D" id="2.40.160.10">
    <property type="entry name" value="Porin"/>
    <property type="match status" value="1"/>
</dbReference>
<dbReference type="AlphaFoldDB" id="A0A845MIZ8"/>
<evidence type="ECO:0000256" key="1">
    <source>
        <dbReference type="SAM" id="SignalP"/>
    </source>
</evidence>
<dbReference type="OrthoDB" id="7801464at2"/>
<feature type="chain" id="PRO_5032466149" description="Porin" evidence="1">
    <location>
        <begin position="20"/>
        <end position="381"/>
    </location>
</feature>
<accession>A0A845MIZ8</accession>
<name>A0A845MIZ8_9PROT</name>
<reference evidence="2 3" key="1">
    <citation type="journal article" date="2014" name="Int. J. Syst. Evol. Microbiol.">
        <title>Sneathiella chungangensis sp. nov., isolated from a marine sand, and emended description of the genus Sneathiella.</title>
        <authorList>
            <person name="Siamphan C."/>
            <person name="Kim H."/>
            <person name="Lee J.S."/>
            <person name="Kim W."/>
        </authorList>
    </citation>
    <scope>NUCLEOTIDE SEQUENCE [LARGE SCALE GENOMIC DNA]</scope>
    <source>
        <strain evidence="2 3">KCTC 32476</strain>
    </source>
</reference>
<keyword evidence="3" id="KW-1185">Reference proteome</keyword>
<evidence type="ECO:0000313" key="2">
    <source>
        <dbReference type="EMBL" id="MZR23918.1"/>
    </source>
</evidence>
<dbReference type="InterPro" id="IPR023614">
    <property type="entry name" value="Porin_dom_sf"/>
</dbReference>
<comment type="caution">
    <text evidence="2">The sequence shown here is derived from an EMBL/GenBank/DDBJ whole genome shotgun (WGS) entry which is preliminary data.</text>
</comment>
<gene>
    <name evidence="2" type="ORF">GQF03_16400</name>
</gene>
<sequence length="381" mass="42207">MRLKTLLPSLTLFVLPAVAAAEDHNHEHNHDHGTSGFYGHLHVKILYDHVYKAEEADEEIDEAYTHSHLEMGYGFGNGFSVNTNIELEGEPAGHDHGGGGATLDGSNRYFEDEPLFVRALTANYDKDYFGAYAGKFDPVISFDQHIMPGIYGYQIVDEYTVREKIGFGGYAKLKAGDFGTHRLDVSTFFADTTFLSNSILYERGVNHKSDGGVSNTEDFSSFAVSLGGSDFYSLRSDIPEGLSYRIGFAHQAAGEGDETSEDRYTLSGQYEHVFTSDLRGRILGEIVHINHLGGEAPHDRTYNTVGAELRYQQWVLGSTYTYINNKNPEDADEAQNGEVFQASLGYVFENGIAVGAGYKYQEEEGEKNHRIGAMVGYSLTF</sequence>
<evidence type="ECO:0000313" key="3">
    <source>
        <dbReference type="Proteomes" id="UP000445696"/>
    </source>
</evidence>
<feature type="signal peptide" evidence="1">
    <location>
        <begin position="1"/>
        <end position="19"/>
    </location>
</feature>
<evidence type="ECO:0008006" key="4">
    <source>
        <dbReference type="Google" id="ProtNLM"/>
    </source>
</evidence>
<proteinExistence type="predicted"/>
<organism evidence="2 3">
    <name type="scientific">Sneathiella chungangensis</name>
    <dbReference type="NCBI Taxonomy" id="1418234"/>
    <lineage>
        <taxon>Bacteria</taxon>
        <taxon>Pseudomonadati</taxon>
        <taxon>Pseudomonadota</taxon>
        <taxon>Alphaproteobacteria</taxon>
        <taxon>Sneathiellales</taxon>
        <taxon>Sneathiellaceae</taxon>
        <taxon>Sneathiella</taxon>
    </lineage>
</organism>
<protein>
    <recommendedName>
        <fullName evidence="4">Porin</fullName>
    </recommendedName>
</protein>
<dbReference type="RefSeq" id="WP_161340352.1">
    <property type="nucleotide sequence ID" value="NZ_JBHSDG010000003.1"/>
</dbReference>
<keyword evidence="1" id="KW-0732">Signal</keyword>